<evidence type="ECO:0000313" key="5">
    <source>
        <dbReference type="Proteomes" id="UP001412067"/>
    </source>
</evidence>
<evidence type="ECO:0000256" key="1">
    <source>
        <dbReference type="SAM" id="Phobius"/>
    </source>
</evidence>
<proteinExistence type="predicted"/>
<organism evidence="4 5">
    <name type="scientific">Platanthera guangdongensis</name>
    <dbReference type="NCBI Taxonomy" id="2320717"/>
    <lineage>
        <taxon>Eukaryota</taxon>
        <taxon>Viridiplantae</taxon>
        <taxon>Streptophyta</taxon>
        <taxon>Embryophyta</taxon>
        <taxon>Tracheophyta</taxon>
        <taxon>Spermatophyta</taxon>
        <taxon>Magnoliopsida</taxon>
        <taxon>Liliopsida</taxon>
        <taxon>Asparagales</taxon>
        <taxon>Orchidaceae</taxon>
        <taxon>Orchidoideae</taxon>
        <taxon>Orchideae</taxon>
        <taxon>Orchidinae</taxon>
        <taxon>Platanthera</taxon>
    </lineage>
</organism>
<accession>A0ABR2MIF5</accession>
<dbReference type="Pfam" id="PF12937">
    <property type="entry name" value="F-box-like"/>
    <property type="match status" value="1"/>
</dbReference>
<dbReference type="SUPFAM" id="SSF81383">
    <property type="entry name" value="F-box domain"/>
    <property type="match status" value="1"/>
</dbReference>
<gene>
    <name evidence="4" type="ORF">KSP40_PGU017771</name>
</gene>
<reference evidence="4 5" key="1">
    <citation type="journal article" date="2022" name="Nat. Plants">
        <title>Genomes of leafy and leafless Platanthera orchids illuminate the evolution of mycoheterotrophy.</title>
        <authorList>
            <person name="Li M.H."/>
            <person name="Liu K.W."/>
            <person name="Li Z."/>
            <person name="Lu H.C."/>
            <person name="Ye Q.L."/>
            <person name="Zhang D."/>
            <person name="Wang J.Y."/>
            <person name="Li Y.F."/>
            <person name="Zhong Z.M."/>
            <person name="Liu X."/>
            <person name="Yu X."/>
            <person name="Liu D.K."/>
            <person name="Tu X.D."/>
            <person name="Liu B."/>
            <person name="Hao Y."/>
            <person name="Liao X.Y."/>
            <person name="Jiang Y.T."/>
            <person name="Sun W.H."/>
            <person name="Chen J."/>
            <person name="Chen Y.Q."/>
            <person name="Ai Y."/>
            <person name="Zhai J.W."/>
            <person name="Wu S.S."/>
            <person name="Zhou Z."/>
            <person name="Hsiao Y.Y."/>
            <person name="Wu W.L."/>
            <person name="Chen Y.Y."/>
            <person name="Lin Y.F."/>
            <person name="Hsu J.L."/>
            <person name="Li C.Y."/>
            <person name="Wang Z.W."/>
            <person name="Zhao X."/>
            <person name="Zhong W.Y."/>
            <person name="Ma X.K."/>
            <person name="Ma L."/>
            <person name="Huang J."/>
            <person name="Chen G.Z."/>
            <person name="Huang M.Z."/>
            <person name="Huang L."/>
            <person name="Peng D.H."/>
            <person name="Luo Y.B."/>
            <person name="Zou S.Q."/>
            <person name="Chen S.P."/>
            <person name="Lan S."/>
            <person name="Tsai W.C."/>
            <person name="Van de Peer Y."/>
            <person name="Liu Z.J."/>
        </authorList>
    </citation>
    <scope>NUCLEOTIDE SEQUENCE [LARGE SCALE GENOMIC DNA]</scope>
    <source>
        <strain evidence="4">Lor288</strain>
    </source>
</reference>
<keyword evidence="1" id="KW-0812">Transmembrane</keyword>
<protein>
    <submittedName>
        <fullName evidence="4">F-box protein</fullName>
    </submittedName>
</protein>
<comment type="caution">
    <text evidence="4">The sequence shown here is derived from an EMBL/GenBank/DDBJ whole genome shotgun (WGS) entry which is preliminary data.</text>
</comment>
<keyword evidence="1" id="KW-0472">Membrane</keyword>
<dbReference type="Pfam" id="PF03478">
    <property type="entry name" value="Beta-prop_KIB1-4"/>
    <property type="match status" value="1"/>
</dbReference>
<dbReference type="InterPro" id="IPR005174">
    <property type="entry name" value="KIB1-4_b-propeller"/>
</dbReference>
<dbReference type="PANTHER" id="PTHR44259">
    <property type="entry name" value="OS07G0183000 PROTEIN-RELATED"/>
    <property type="match status" value="1"/>
</dbReference>
<dbReference type="Proteomes" id="UP001412067">
    <property type="component" value="Unassembled WGS sequence"/>
</dbReference>
<name>A0ABR2MIF5_9ASPA</name>
<dbReference type="InterPro" id="IPR036047">
    <property type="entry name" value="F-box-like_dom_sf"/>
</dbReference>
<feature type="domain" description="F-box" evidence="3">
    <location>
        <begin position="11"/>
        <end position="50"/>
    </location>
</feature>
<evidence type="ECO:0000259" key="2">
    <source>
        <dbReference type="Pfam" id="PF03478"/>
    </source>
</evidence>
<dbReference type="InterPro" id="IPR050942">
    <property type="entry name" value="F-box_BR-signaling"/>
</dbReference>
<evidence type="ECO:0000259" key="3">
    <source>
        <dbReference type="Pfam" id="PF12937"/>
    </source>
</evidence>
<sequence length="435" mass="48725">MESELGRQSRWGNLPPDLILSIVGLVALPDVVRARGVCRQWATVLRKPCSLPAAVATFPFLILSSEHGEQSESCNLLSLPESCCYCVSPLPEIRNRRFIGSNGNWLVTLNLALEPRLLNPFTREEAPLPSLMDIPDPEYKCMCVPLDLNYISTWVGFYYPSHLDEAQQSSSIPYPINLFRDLCIRKIVPSSDNGPPTVIVVAYGFHRDVRLALARPGDSAWTLVPLPLSVNKDGISDVVHNAKDGRFYAVSRREVVLAFHPDNPEHVTIISKRRPYSCDEKRYLVFSSDDLLMVERYPDVFWVYKIDMQGEEGDLTFPSLTHMEHLNGKCLMLGSNHSVSLSPEQVPGLKGNCIYFTDDYPDDLSQHYRDHLVMSASLTWSFALLIGFLPIIPAIPGHHLFASKAPATCTTSQNPEMIRGICNSSLSAMSHKHNF</sequence>
<dbReference type="Gene3D" id="1.20.1280.50">
    <property type="match status" value="1"/>
</dbReference>
<dbReference type="EMBL" id="JBBWWR010000007">
    <property type="protein sequence ID" value="KAK8963489.1"/>
    <property type="molecule type" value="Genomic_DNA"/>
</dbReference>
<dbReference type="InterPro" id="IPR001810">
    <property type="entry name" value="F-box_dom"/>
</dbReference>
<keyword evidence="5" id="KW-1185">Reference proteome</keyword>
<evidence type="ECO:0000313" key="4">
    <source>
        <dbReference type="EMBL" id="KAK8963489.1"/>
    </source>
</evidence>
<feature type="transmembrane region" description="Helical" evidence="1">
    <location>
        <begin position="372"/>
        <end position="395"/>
    </location>
</feature>
<keyword evidence="1" id="KW-1133">Transmembrane helix</keyword>
<feature type="domain" description="KIB1-4 beta-propeller" evidence="2">
    <location>
        <begin position="77"/>
        <end position="363"/>
    </location>
</feature>